<keyword evidence="3" id="KW-1185">Reference proteome</keyword>
<dbReference type="AlphaFoldDB" id="A0A814LT24"/>
<reference evidence="1" key="1">
    <citation type="submission" date="2021-02" db="EMBL/GenBank/DDBJ databases">
        <authorList>
            <person name="Nowell W R."/>
        </authorList>
    </citation>
    <scope>NUCLEOTIDE SEQUENCE</scope>
</reference>
<dbReference type="Proteomes" id="UP000681722">
    <property type="component" value="Unassembled WGS sequence"/>
</dbReference>
<dbReference type="EMBL" id="CAJNOQ010004641">
    <property type="protein sequence ID" value="CAF1067937.1"/>
    <property type="molecule type" value="Genomic_DNA"/>
</dbReference>
<gene>
    <name evidence="1" type="ORF">GPM918_LOCUS17121</name>
    <name evidence="2" type="ORF">SRO942_LOCUS17120</name>
</gene>
<organism evidence="1 3">
    <name type="scientific">Didymodactylos carnosus</name>
    <dbReference type="NCBI Taxonomy" id="1234261"/>
    <lineage>
        <taxon>Eukaryota</taxon>
        <taxon>Metazoa</taxon>
        <taxon>Spiralia</taxon>
        <taxon>Gnathifera</taxon>
        <taxon>Rotifera</taxon>
        <taxon>Eurotatoria</taxon>
        <taxon>Bdelloidea</taxon>
        <taxon>Philodinida</taxon>
        <taxon>Philodinidae</taxon>
        <taxon>Didymodactylos</taxon>
    </lineage>
</organism>
<name>A0A814LT24_9BILA</name>
<proteinExistence type="predicted"/>
<sequence>MATEDFMERMKWSVDQHDEEENLSKSNIAMKYLLLTKFDVSKAVQLYRFHEILRQKEMLDRIPLNNPNLIREIESGNFFILVSIELFSLHIFRLTVKQLEIRSTK</sequence>
<protein>
    <submittedName>
        <fullName evidence="1">Uncharacterized protein</fullName>
    </submittedName>
</protein>
<accession>A0A814LT24</accession>
<dbReference type="Proteomes" id="UP000663829">
    <property type="component" value="Unassembled WGS sequence"/>
</dbReference>
<comment type="caution">
    <text evidence="1">The sequence shown here is derived from an EMBL/GenBank/DDBJ whole genome shotgun (WGS) entry which is preliminary data.</text>
</comment>
<evidence type="ECO:0000313" key="2">
    <source>
        <dbReference type="EMBL" id="CAF3835375.1"/>
    </source>
</evidence>
<dbReference type="EMBL" id="CAJOBC010004641">
    <property type="protein sequence ID" value="CAF3835375.1"/>
    <property type="molecule type" value="Genomic_DNA"/>
</dbReference>
<evidence type="ECO:0000313" key="1">
    <source>
        <dbReference type="EMBL" id="CAF1067937.1"/>
    </source>
</evidence>
<evidence type="ECO:0000313" key="3">
    <source>
        <dbReference type="Proteomes" id="UP000663829"/>
    </source>
</evidence>
<dbReference type="OrthoDB" id="10051650at2759"/>